<keyword evidence="12" id="KW-1185">Reference proteome</keyword>
<comment type="caution">
    <text evidence="11">The sequence shown here is derived from an EMBL/GenBank/DDBJ whole genome shotgun (WGS) entry which is preliminary data.</text>
</comment>
<organism evidence="11 12">
    <name type="scientific">Nitrospina gracilis (strain 3/211)</name>
    <dbReference type="NCBI Taxonomy" id="1266370"/>
    <lineage>
        <taxon>Bacteria</taxon>
        <taxon>Pseudomonadati</taxon>
        <taxon>Nitrospinota/Tectimicrobiota group</taxon>
        <taxon>Nitrospinota</taxon>
        <taxon>Nitrospinia</taxon>
        <taxon>Nitrospinales</taxon>
        <taxon>Nitrospinaceae</taxon>
        <taxon>Nitrospina</taxon>
    </lineage>
</organism>
<keyword evidence="9" id="KW-0460">Magnesium</keyword>
<evidence type="ECO:0000256" key="7">
    <source>
        <dbReference type="ARBA" id="ARBA00022741"/>
    </source>
</evidence>
<dbReference type="HOGENOM" id="CLU_087829_3_0_0"/>
<proteinExistence type="inferred from homology"/>
<keyword evidence="8 11" id="KW-0067">ATP-binding</keyword>
<evidence type="ECO:0000256" key="1">
    <source>
        <dbReference type="ARBA" id="ARBA00004496"/>
    </source>
</evidence>
<dbReference type="InterPro" id="IPR003442">
    <property type="entry name" value="T6A_TsaE"/>
</dbReference>
<evidence type="ECO:0000313" key="11">
    <source>
        <dbReference type="EMBL" id="CCQ91407.1"/>
    </source>
</evidence>
<evidence type="ECO:0000256" key="3">
    <source>
        <dbReference type="ARBA" id="ARBA00019010"/>
    </source>
</evidence>
<gene>
    <name evidence="11" type="primary">yjeE</name>
    <name evidence="11" type="ORF">NITGR_650032</name>
</gene>
<dbReference type="GO" id="GO:0005737">
    <property type="term" value="C:cytoplasm"/>
    <property type="evidence" value="ECO:0007669"/>
    <property type="project" value="UniProtKB-SubCell"/>
</dbReference>
<keyword evidence="5" id="KW-0819">tRNA processing</keyword>
<dbReference type="SUPFAM" id="SSF52540">
    <property type="entry name" value="P-loop containing nucleoside triphosphate hydrolases"/>
    <property type="match status" value="1"/>
</dbReference>
<dbReference type="InParanoid" id="M1YLQ0"/>
<evidence type="ECO:0000256" key="8">
    <source>
        <dbReference type="ARBA" id="ARBA00022840"/>
    </source>
</evidence>
<dbReference type="OrthoDB" id="9815896at2"/>
<evidence type="ECO:0000256" key="2">
    <source>
        <dbReference type="ARBA" id="ARBA00007599"/>
    </source>
</evidence>
<dbReference type="InterPro" id="IPR027417">
    <property type="entry name" value="P-loop_NTPase"/>
</dbReference>
<dbReference type="GO" id="GO:0005524">
    <property type="term" value="F:ATP binding"/>
    <property type="evidence" value="ECO:0007669"/>
    <property type="project" value="UniProtKB-KW"/>
</dbReference>
<dbReference type="Pfam" id="PF02367">
    <property type="entry name" value="TsaE"/>
    <property type="match status" value="1"/>
</dbReference>
<evidence type="ECO:0000313" key="12">
    <source>
        <dbReference type="Proteomes" id="UP000011704"/>
    </source>
</evidence>
<dbReference type="AlphaFoldDB" id="M1YLQ0"/>
<dbReference type="STRING" id="1266370.NITGR_650032"/>
<dbReference type="FunCoup" id="M1YLQ0">
    <property type="interactions" value="256"/>
</dbReference>
<evidence type="ECO:0000256" key="5">
    <source>
        <dbReference type="ARBA" id="ARBA00022694"/>
    </source>
</evidence>
<keyword evidence="6" id="KW-0479">Metal-binding</keyword>
<evidence type="ECO:0000256" key="10">
    <source>
        <dbReference type="ARBA" id="ARBA00032441"/>
    </source>
</evidence>
<dbReference type="EMBL" id="CAQJ01000072">
    <property type="protein sequence ID" value="CCQ91407.1"/>
    <property type="molecule type" value="Genomic_DNA"/>
</dbReference>
<reference evidence="11 12" key="1">
    <citation type="journal article" date="2013" name="Front. Microbiol.">
        <title>The genome of Nitrospina gracilis illuminates the metabolism and evolution of the major marine nitrite oxidizer.</title>
        <authorList>
            <person name="Luecker S."/>
            <person name="Nowka B."/>
            <person name="Rattei T."/>
            <person name="Spieck E."/>
            <person name="and Daims H."/>
        </authorList>
    </citation>
    <scope>NUCLEOTIDE SEQUENCE [LARGE SCALE GENOMIC DNA]</scope>
    <source>
        <strain evidence="11 12">3/211</strain>
    </source>
</reference>
<dbReference type="RefSeq" id="WP_005010060.1">
    <property type="nucleotide sequence ID" value="NZ_HG422173.1"/>
</dbReference>
<comment type="subcellular location">
    <subcellularLocation>
        <location evidence="1">Cytoplasm</location>
    </subcellularLocation>
</comment>
<evidence type="ECO:0000256" key="9">
    <source>
        <dbReference type="ARBA" id="ARBA00022842"/>
    </source>
</evidence>
<sequence length="161" mass="18176">MRFSSRSPEDTKNLGQRMGRLLKPGDILLLFGDLGAGKTTLVQGIAQGMEVPPDQYVRSPSFTLINEYRGRLPMYHIDLYRIESEGEMADLGLEDYLFGEGVTLIEWGEKLFPDQKTDQPPIIPIGLRVDVRLQIEEENDRTLILTLHPETPAGHPLFALQ</sequence>
<protein>
    <recommendedName>
        <fullName evidence="3">tRNA threonylcarbamoyladenosine biosynthesis protein TsaE</fullName>
    </recommendedName>
    <alternativeName>
        <fullName evidence="10">t(6)A37 threonylcarbamoyladenosine biosynthesis protein TsaE</fullName>
    </alternativeName>
</protein>
<name>M1YLQ0_NITG3</name>
<dbReference type="NCBIfam" id="TIGR00150">
    <property type="entry name" value="T6A_YjeE"/>
    <property type="match status" value="1"/>
</dbReference>
<evidence type="ECO:0000256" key="4">
    <source>
        <dbReference type="ARBA" id="ARBA00022490"/>
    </source>
</evidence>
<comment type="similarity">
    <text evidence="2">Belongs to the TsaE family.</text>
</comment>
<evidence type="ECO:0000256" key="6">
    <source>
        <dbReference type="ARBA" id="ARBA00022723"/>
    </source>
</evidence>
<dbReference type="GO" id="GO:0002949">
    <property type="term" value="P:tRNA threonylcarbamoyladenosine modification"/>
    <property type="evidence" value="ECO:0007669"/>
    <property type="project" value="InterPro"/>
</dbReference>
<keyword evidence="7" id="KW-0547">Nucleotide-binding</keyword>
<dbReference type="Gene3D" id="3.40.50.300">
    <property type="entry name" value="P-loop containing nucleotide triphosphate hydrolases"/>
    <property type="match status" value="1"/>
</dbReference>
<dbReference type="PANTHER" id="PTHR33540:SF2">
    <property type="entry name" value="TRNA THREONYLCARBAMOYLADENOSINE BIOSYNTHESIS PROTEIN TSAE"/>
    <property type="match status" value="1"/>
</dbReference>
<dbReference type="GO" id="GO:0046872">
    <property type="term" value="F:metal ion binding"/>
    <property type="evidence" value="ECO:0007669"/>
    <property type="project" value="UniProtKB-KW"/>
</dbReference>
<dbReference type="Proteomes" id="UP000011704">
    <property type="component" value="Unassembled WGS sequence"/>
</dbReference>
<dbReference type="PANTHER" id="PTHR33540">
    <property type="entry name" value="TRNA THREONYLCARBAMOYLADENOSINE BIOSYNTHESIS PROTEIN TSAE"/>
    <property type="match status" value="1"/>
</dbReference>
<accession>M1YLQ0</accession>
<keyword evidence="4" id="KW-0963">Cytoplasm</keyword>